<keyword evidence="6" id="KW-1185">Reference proteome</keyword>
<evidence type="ECO:0000256" key="1">
    <source>
        <dbReference type="ARBA" id="ARBA00010928"/>
    </source>
</evidence>
<dbReference type="Gene3D" id="3.30.360.10">
    <property type="entry name" value="Dihydrodipicolinate Reductase, domain 2"/>
    <property type="match status" value="1"/>
</dbReference>
<evidence type="ECO:0000259" key="4">
    <source>
        <dbReference type="Pfam" id="PF22725"/>
    </source>
</evidence>
<protein>
    <submittedName>
        <fullName evidence="5">Gfo/Idh/MocA family oxidoreductase</fullName>
    </submittedName>
</protein>
<evidence type="ECO:0000313" key="6">
    <source>
        <dbReference type="Proteomes" id="UP000825799"/>
    </source>
</evidence>
<evidence type="ECO:0000259" key="3">
    <source>
        <dbReference type="Pfam" id="PF01408"/>
    </source>
</evidence>
<dbReference type="InterPro" id="IPR055170">
    <property type="entry name" value="GFO_IDH_MocA-like_dom"/>
</dbReference>
<dbReference type="InterPro" id="IPR036291">
    <property type="entry name" value="NAD(P)-bd_dom_sf"/>
</dbReference>
<dbReference type="Pfam" id="PF01408">
    <property type="entry name" value="GFO_IDH_MocA"/>
    <property type="match status" value="1"/>
</dbReference>
<dbReference type="SUPFAM" id="SSF55347">
    <property type="entry name" value="Glyceraldehyde-3-phosphate dehydrogenase-like, C-terminal domain"/>
    <property type="match status" value="1"/>
</dbReference>
<evidence type="ECO:0000256" key="2">
    <source>
        <dbReference type="ARBA" id="ARBA00023002"/>
    </source>
</evidence>
<dbReference type="Proteomes" id="UP000825799">
    <property type="component" value="Chromosome"/>
</dbReference>
<dbReference type="InterPro" id="IPR051317">
    <property type="entry name" value="Gfo/Idh/MocA_oxidoreduct"/>
</dbReference>
<gene>
    <name evidence="5" type="ORF">K1X15_12940</name>
</gene>
<dbReference type="RefSeq" id="WP_220304037.1">
    <property type="nucleotide sequence ID" value="NZ_CP080590.1"/>
</dbReference>
<evidence type="ECO:0000313" key="5">
    <source>
        <dbReference type="EMBL" id="QYO75539.1"/>
    </source>
</evidence>
<dbReference type="Pfam" id="PF22725">
    <property type="entry name" value="GFO_IDH_MocA_C3"/>
    <property type="match status" value="1"/>
</dbReference>
<name>A0ABX8W991_9HYPH</name>
<comment type="similarity">
    <text evidence="1">Belongs to the Gfo/Idh/MocA family.</text>
</comment>
<dbReference type="SUPFAM" id="SSF51735">
    <property type="entry name" value="NAD(P)-binding Rossmann-fold domains"/>
    <property type="match status" value="1"/>
</dbReference>
<feature type="domain" description="Gfo/Idh/MocA-like oxidoreductase N-terminal" evidence="3">
    <location>
        <begin position="2"/>
        <end position="116"/>
    </location>
</feature>
<dbReference type="EMBL" id="CP080590">
    <property type="protein sequence ID" value="QYO75539.1"/>
    <property type="molecule type" value="Genomic_DNA"/>
</dbReference>
<organism evidence="5 6">
    <name type="scientific">Devosia salina</name>
    <dbReference type="NCBI Taxonomy" id="2860336"/>
    <lineage>
        <taxon>Bacteria</taxon>
        <taxon>Pseudomonadati</taxon>
        <taxon>Pseudomonadota</taxon>
        <taxon>Alphaproteobacteria</taxon>
        <taxon>Hyphomicrobiales</taxon>
        <taxon>Devosiaceae</taxon>
        <taxon>Devosia</taxon>
    </lineage>
</organism>
<keyword evidence="2" id="KW-0560">Oxidoreductase</keyword>
<dbReference type="Gene3D" id="3.40.50.720">
    <property type="entry name" value="NAD(P)-binding Rossmann-like Domain"/>
    <property type="match status" value="1"/>
</dbReference>
<accession>A0ABX8W991</accession>
<proteinExistence type="inferred from homology"/>
<sequence>MNIALLGVSHWHSGMHADAVRHAGATIGAVWDWDPDCAARFAAAQDTIVVRSLEAALVPRPDLVVVMGHPAHVPSLAETVISAGLPMLLEKPAASDTATLEHIAEQARQAHLFVAVPLANRLSPALADLTGPVAHAHFRIVNGPPQRYRDDGVGWVLDPAIGGGGALRNLGIHGIDCALSLGQGPLQIISASVARRMHASELVEDHALVVLADAADALFTIEAGYTAPNLSAGGDFEWRTATPGRYCIDRGAQVTTLQADGGGQLPPLLPAHRYRAFLADTLARLESGRPPLVTLDNYVAAMRLIDAIYERVAS</sequence>
<dbReference type="InterPro" id="IPR000683">
    <property type="entry name" value="Gfo/Idh/MocA-like_OxRdtase_N"/>
</dbReference>
<dbReference type="PANTHER" id="PTHR43708">
    <property type="entry name" value="CONSERVED EXPRESSED OXIDOREDUCTASE (EUROFUNG)"/>
    <property type="match status" value="1"/>
</dbReference>
<dbReference type="PANTHER" id="PTHR43708:SF5">
    <property type="entry name" value="CONSERVED EXPRESSED OXIDOREDUCTASE (EUROFUNG)-RELATED"/>
    <property type="match status" value="1"/>
</dbReference>
<feature type="domain" description="GFO/IDH/MocA-like oxidoreductase" evidence="4">
    <location>
        <begin position="131"/>
        <end position="229"/>
    </location>
</feature>
<reference evidence="5 6" key="1">
    <citation type="submission" date="2021-08" db="EMBL/GenBank/DDBJ databases">
        <title>Devosia salina sp. nov., isolated from the South China Sea sediment.</title>
        <authorList>
            <person name="Zhou Z."/>
        </authorList>
    </citation>
    <scope>NUCLEOTIDE SEQUENCE [LARGE SCALE GENOMIC DNA]</scope>
    <source>
        <strain evidence="5 6">SCS-3</strain>
    </source>
</reference>